<dbReference type="PANTHER" id="PTHR11610">
    <property type="entry name" value="LIPASE"/>
    <property type="match status" value="1"/>
</dbReference>
<name>T1H8A7_RHOPR</name>
<dbReference type="GO" id="GO:0016042">
    <property type="term" value="P:lipid catabolic process"/>
    <property type="evidence" value="ECO:0007669"/>
    <property type="project" value="TreeGrafter"/>
</dbReference>
<dbReference type="PANTHER" id="PTHR11610:SF151">
    <property type="entry name" value="PHOSPHOLIPASE A1 MEMBER A-LIKE PROTEIN"/>
    <property type="match status" value="1"/>
</dbReference>
<proteinExistence type="inferred from homology"/>
<evidence type="ECO:0000256" key="1">
    <source>
        <dbReference type="ARBA" id="ARBA00004613"/>
    </source>
</evidence>
<dbReference type="Pfam" id="PF00151">
    <property type="entry name" value="Lipase"/>
    <property type="match status" value="1"/>
</dbReference>
<dbReference type="EMBL" id="ACPB03014206">
    <property type="status" value="NOT_ANNOTATED_CDS"/>
    <property type="molecule type" value="Genomic_DNA"/>
</dbReference>
<evidence type="ECO:0000256" key="4">
    <source>
        <dbReference type="RuleBase" id="RU004262"/>
    </source>
</evidence>
<accession>T1H8A7</accession>
<dbReference type="OMA" id="ITVGPCK"/>
<dbReference type="AlphaFoldDB" id="T1H8A7"/>
<dbReference type="GO" id="GO:0016298">
    <property type="term" value="F:lipase activity"/>
    <property type="evidence" value="ECO:0007669"/>
    <property type="project" value="InterPro"/>
</dbReference>
<evidence type="ECO:0000256" key="3">
    <source>
        <dbReference type="ARBA" id="ARBA00022525"/>
    </source>
</evidence>
<dbReference type="InterPro" id="IPR029058">
    <property type="entry name" value="AB_hydrolase_fold"/>
</dbReference>
<evidence type="ECO:0000313" key="6">
    <source>
        <dbReference type="Proteomes" id="UP000015103"/>
    </source>
</evidence>
<dbReference type="InterPro" id="IPR033906">
    <property type="entry name" value="Lipase_N"/>
</dbReference>
<dbReference type="Gene3D" id="3.40.50.1820">
    <property type="entry name" value="alpha/beta hydrolase"/>
    <property type="match status" value="1"/>
</dbReference>
<sequence length="365" mass="41500">KIITIYLYHISKNTLLLDRKSQETSRYHKNIYIDSKIVCRVARLEKEKKIYNLISRINRNKPTFVVFNDDGTDNLTASTYNPRLKSKVIIHGYNSDMNLNLLQNLKDEYLTSNNYNIWMVNYPDLSKEPCYGFAVYNIRYVGKCVAYFIKTLKFSSKYDLDIHVIGFSLGGQVPNFIAKNLPFKLPRITGLDPALPLFYTNILHQRLDSSDAQFVDVIHTNALFQGQIIACGHVDFYVNGGVFQPGCTGSGRFNCYHGRAVEYFAESINTSVGFWGWNCASFIDYLEGKCEPKEPLKLMGEYVDPGSPGIYLVNTASKRPYALGKNITTGDSNNANPQDNSVESTIKNLAVTSPYSNFIKEYYKK</sequence>
<evidence type="ECO:0000313" key="5">
    <source>
        <dbReference type="EnsemblMetazoa" id="RPRC000246-PA"/>
    </source>
</evidence>
<keyword evidence="3" id="KW-0964">Secreted</keyword>
<comment type="subcellular location">
    <subcellularLocation>
        <location evidence="1">Secreted</location>
    </subcellularLocation>
</comment>
<dbReference type="GO" id="GO:0017171">
    <property type="term" value="F:serine hydrolase activity"/>
    <property type="evidence" value="ECO:0007669"/>
    <property type="project" value="TreeGrafter"/>
</dbReference>
<protein>
    <submittedName>
        <fullName evidence="5">Lipase domain-containing protein</fullName>
    </submittedName>
</protein>
<dbReference type="EnsemblMetazoa" id="RPRC000246-RA">
    <property type="protein sequence ID" value="RPRC000246-PA"/>
    <property type="gene ID" value="RPRC000246"/>
</dbReference>
<dbReference type="SUPFAM" id="SSF53474">
    <property type="entry name" value="alpha/beta-Hydrolases"/>
    <property type="match status" value="1"/>
</dbReference>
<dbReference type="InterPro" id="IPR013818">
    <property type="entry name" value="Lipase"/>
</dbReference>
<dbReference type="FunFam" id="3.40.50.1820:FF:000076">
    <property type="entry name" value="phospholipase A1"/>
    <property type="match status" value="1"/>
</dbReference>
<dbReference type="CDD" id="cd00707">
    <property type="entry name" value="Pancreat_lipase_like"/>
    <property type="match status" value="1"/>
</dbReference>
<dbReference type="FunCoup" id="T1H8A7">
    <property type="interactions" value="36"/>
</dbReference>
<dbReference type="eggNOG" id="ENOG502QVXH">
    <property type="taxonomic scope" value="Eukaryota"/>
</dbReference>
<keyword evidence="6" id="KW-1185">Reference proteome</keyword>
<dbReference type="STRING" id="13249.T1H8A7"/>
<organism evidence="5 6">
    <name type="scientific">Rhodnius prolixus</name>
    <name type="common">Triatomid bug</name>
    <dbReference type="NCBI Taxonomy" id="13249"/>
    <lineage>
        <taxon>Eukaryota</taxon>
        <taxon>Metazoa</taxon>
        <taxon>Ecdysozoa</taxon>
        <taxon>Arthropoda</taxon>
        <taxon>Hexapoda</taxon>
        <taxon>Insecta</taxon>
        <taxon>Pterygota</taxon>
        <taxon>Neoptera</taxon>
        <taxon>Paraneoptera</taxon>
        <taxon>Hemiptera</taxon>
        <taxon>Heteroptera</taxon>
        <taxon>Panheteroptera</taxon>
        <taxon>Cimicomorpha</taxon>
        <taxon>Reduviidae</taxon>
        <taxon>Triatominae</taxon>
        <taxon>Rhodnius</taxon>
    </lineage>
</organism>
<dbReference type="InParanoid" id="T1H8A7"/>
<comment type="similarity">
    <text evidence="2 4">Belongs to the AB hydrolase superfamily. Lipase family.</text>
</comment>
<reference evidence="5" key="1">
    <citation type="submission" date="2015-05" db="UniProtKB">
        <authorList>
            <consortium name="EnsemblMetazoa"/>
        </authorList>
    </citation>
    <scope>IDENTIFICATION</scope>
</reference>
<dbReference type="GO" id="GO:0005615">
    <property type="term" value="C:extracellular space"/>
    <property type="evidence" value="ECO:0007669"/>
    <property type="project" value="TreeGrafter"/>
</dbReference>
<dbReference type="HOGENOM" id="CLU_027171_2_2_1"/>
<evidence type="ECO:0000256" key="2">
    <source>
        <dbReference type="ARBA" id="ARBA00010701"/>
    </source>
</evidence>
<dbReference type="PRINTS" id="PR00821">
    <property type="entry name" value="TAGLIPASE"/>
</dbReference>
<dbReference type="InterPro" id="IPR000734">
    <property type="entry name" value="TAG_lipase"/>
</dbReference>
<dbReference type="Proteomes" id="UP000015103">
    <property type="component" value="Unassembled WGS sequence"/>
</dbReference>
<dbReference type="VEuPathDB" id="VectorBase:RPRC000246"/>